<dbReference type="InterPro" id="IPR012347">
    <property type="entry name" value="Ferritin-like"/>
</dbReference>
<dbReference type="Proteomes" id="UP000253529">
    <property type="component" value="Unassembled WGS sequence"/>
</dbReference>
<dbReference type="PANTHER" id="PTHR30458">
    <property type="entry name" value="PHENYLACETIC ACID DEGRADATION PROTEIN PAA"/>
    <property type="match status" value="1"/>
</dbReference>
<dbReference type="PIRSF" id="PIRSF037834">
    <property type="entry name" value="PA_CoA_Oase3"/>
    <property type="match status" value="1"/>
</dbReference>
<dbReference type="NCBIfam" id="TIGR02158">
    <property type="entry name" value="PA_CoA_Oxy3"/>
    <property type="match status" value="1"/>
</dbReference>
<reference evidence="1 2" key="1">
    <citation type="submission" date="2018-06" db="EMBL/GenBank/DDBJ databases">
        <title>Genomic Encyclopedia of Type Strains, Phase IV (KMG-IV): sequencing the most valuable type-strain genomes for metagenomic binning, comparative biology and taxonomic classification.</title>
        <authorList>
            <person name="Goeker M."/>
        </authorList>
    </citation>
    <scope>NUCLEOTIDE SEQUENCE [LARGE SCALE GENOMIC DNA]</scope>
    <source>
        <strain evidence="1 2">DSM 24875</strain>
    </source>
</reference>
<dbReference type="InterPro" id="IPR009078">
    <property type="entry name" value="Ferritin-like_SF"/>
</dbReference>
<proteinExistence type="predicted"/>
<dbReference type="GO" id="GO:0005829">
    <property type="term" value="C:cytosol"/>
    <property type="evidence" value="ECO:0007669"/>
    <property type="project" value="TreeGrafter"/>
</dbReference>
<dbReference type="Gene3D" id="1.20.1260.10">
    <property type="match status" value="1"/>
</dbReference>
<dbReference type="RefSeq" id="WP_113890071.1">
    <property type="nucleotide sequence ID" value="NZ_QNRK01000015.1"/>
</dbReference>
<accession>A0A366FBH7</accession>
<dbReference type="EMBL" id="QNRK01000015">
    <property type="protein sequence ID" value="RBP12022.1"/>
    <property type="molecule type" value="Genomic_DNA"/>
</dbReference>
<dbReference type="PANTHER" id="PTHR30458:SF0">
    <property type="entry name" value="1,2-PHENYLACETYL-COA EPOXIDASE, SUBUNIT C"/>
    <property type="match status" value="1"/>
</dbReference>
<organism evidence="1 2">
    <name type="scientific">Roseiarcus fermentans</name>
    <dbReference type="NCBI Taxonomy" id="1473586"/>
    <lineage>
        <taxon>Bacteria</taxon>
        <taxon>Pseudomonadati</taxon>
        <taxon>Pseudomonadota</taxon>
        <taxon>Alphaproteobacteria</taxon>
        <taxon>Hyphomicrobiales</taxon>
        <taxon>Roseiarcaceae</taxon>
        <taxon>Roseiarcus</taxon>
    </lineage>
</organism>
<keyword evidence="2" id="KW-1185">Reference proteome</keyword>
<dbReference type="Pfam" id="PF05138">
    <property type="entry name" value="PaaA_PaaC"/>
    <property type="match status" value="1"/>
</dbReference>
<name>A0A366FBH7_9HYPH</name>
<dbReference type="AlphaFoldDB" id="A0A366FBH7"/>
<evidence type="ECO:0000313" key="1">
    <source>
        <dbReference type="EMBL" id="RBP12022.1"/>
    </source>
</evidence>
<gene>
    <name evidence="1" type="ORF">DFR50_115129</name>
</gene>
<comment type="caution">
    <text evidence="1">The sequence shown here is derived from an EMBL/GenBank/DDBJ whole genome shotgun (WGS) entry which is preliminary data.</text>
</comment>
<dbReference type="GO" id="GO:0010124">
    <property type="term" value="P:phenylacetate catabolic process"/>
    <property type="evidence" value="ECO:0007669"/>
    <property type="project" value="InterPro"/>
</dbReference>
<sequence>MSFASCDPRAAWLMRLGDTTLVLGHRMTEWLSRAPTLEEDIALANLGLDLIGQTRLFYTRACELEGGARDETDLAYRRAEPDYRNPLLVEQPNGNFADTMARHLIFAGFATPLYQRLAASCDAETAGIATRSARETTYHLRHAGEWMIRLGDGTDESHERAQAALDDLWPYVPELFEADDLDRAVAASGFGVDPSTLRDDFDAAVDDVLARARLAKPAEPRGQRGGKAGRHSEHLGHILAELQYLQRAYPDARW</sequence>
<dbReference type="InterPro" id="IPR052703">
    <property type="entry name" value="Aromatic_CoA_ox/epox"/>
</dbReference>
<dbReference type="InterPro" id="IPR011882">
    <property type="entry name" value="PaaC"/>
</dbReference>
<dbReference type="InterPro" id="IPR007814">
    <property type="entry name" value="PaaA_PaaC"/>
</dbReference>
<protein>
    <submittedName>
        <fullName evidence="1">Ring-1,2-phenylacetyl-CoA epoxidase subunit PaaC</fullName>
    </submittedName>
</protein>
<dbReference type="OrthoDB" id="9789947at2"/>
<dbReference type="SUPFAM" id="SSF47240">
    <property type="entry name" value="Ferritin-like"/>
    <property type="match status" value="1"/>
</dbReference>
<evidence type="ECO:0000313" key="2">
    <source>
        <dbReference type="Proteomes" id="UP000253529"/>
    </source>
</evidence>